<keyword evidence="2" id="KW-1185">Reference proteome</keyword>
<proteinExistence type="predicted"/>
<comment type="caution">
    <text evidence="1">The sequence shown here is derived from an EMBL/GenBank/DDBJ whole genome shotgun (WGS) entry which is preliminary data.</text>
</comment>
<gene>
    <name evidence="1" type="ORF">KY290_017268</name>
</gene>
<name>A0ABQ7VAT7_SOLTU</name>
<dbReference type="EMBL" id="JAIVGD010000013">
    <property type="protein sequence ID" value="KAH0761195.1"/>
    <property type="molecule type" value="Genomic_DNA"/>
</dbReference>
<sequence>MADTLSYLDTTMALRENKTTKVCVCHRWVIPGCLDLQINESHHITIRVVEDEDWRKPLIQYLEHGRLLGDPRIRADIKRMAPRFIFHEGILLRRSYGGLFLQCLDKEEAQQIMEEAHSGTCGSHQSGPKLHFRIRRMGYYG</sequence>
<protein>
    <submittedName>
        <fullName evidence="1">Uncharacterized protein</fullName>
    </submittedName>
</protein>
<evidence type="ECO:0000313" key="2">
    <source>
        <dbReference type="Proteomes" id="UP000826656"/>
    </source>
</evidence>
<evidence type="ECO:0000313" key="1">
    <source>
        <dbReference type="EMBL" id="KAH0761195.1"/>
    </source>
</evidence>
<reference evidence="1 2" key="1">
    <citation type="journal article" date="2021" name="bioRxiv">
        <title>Chromosome-scale and haplotype-resolved genome assembly of a tetraploid potato cultivar.</title>
        <authorList>
            <person name="Sun H."/>
            <person name="Jiao W.-B."/>
            <person name="Krause K."/>
            <person name="Campoy J.A."/>
            <person name="Goel M."/>
            <person name="Folz-Donahue K."/>
            <person name="Kukat C."/>
            <person name="Huettel B."/>
            <person name="Schneeberger K."/>
        </authorList>
    </citation>
    <scope>NUCLEOTIDE SEQUENCE [LARGE SCALE GENOMIC DNA]</scope>
    <source>
        <strain evidence="1">SolTubOtavaFocal</strain>
        <tissue evidence="1">Leaves</tissue>
    </source>
</reference>
<dbReference type="PANTHER" id="PTHR48475">
    <property type="entry name" value="RIBONUCLEASE H"/>
    <property type="match status" value="1"/>
</dbReference>
<accession>A0ABQ7VAT7</accession>
<organism evidence="1 2">
    <name type="scientific">Solanum tuberosum</name>
    <name type="common">Potato</name>
    <dbReference type="NCBI Taxonomy" id="4113"/>
    <lineage>
        <taxon>Eukaryota</taxon>
        <taxon>Viridiplantae</taxon>
        <taxon>Streptophyta</taxon>
        <taxon>Embryophyta</taxon>
        <taxon>Tracheophyta</taxon>
        <taxon>Spermatophyta</taxon>
        <taxon>Magnoliopsida</taxon>
        <taxon>eudicotyledons</taxon>
        <taxon>Gunneridae</taxon>
        <taxon>Pentapetalae</taxon>
        <taxon>asterids</taxon>
        <taxon>lamiids</taxon>
        <taxon>Solanales</taxon>
        <taxon>Solanaceae</taxon>
        <taxon>Solanoideae</taxon>
        <taxon>Solaneae</taxon>
        <taxon>Solanum</taxon>
    </lineage>
</organism>
<dbReference type="Proteomes" id="UP000826656">
    <property type="component" value="Unassembled WGS sequence"/>
</dbReference>
<dbReference type="PANTHER" id="PTHR48475:SF1">
    <property type="entry name" value="RNASE H TYPE-1 DOMAIN-CONTAINING PROTEIN"/>
    <property type="match status" value="1"/>
</dbReference>